<evidence type="ECO:0000313" key="2">
    <source>
        <dbReference type="EMBL" id="EDN78410.1"/>
    </source>
</evidence>
<accession>A7B0S1</accession>
<dbReference type="eggNOG" id="ENOG5032RQQ">
    <property type="taxonomic scope" value="Bacteria"/>
</dbReference>
<dbReference type="EMBL" id="AAYG02000010">
    <property type="protein sequence ID" value="EDN78410.1"/>
    <property type="molecule type" value="Genomic_DNA"/>
</dbReference>
<keyword evidence="1" id="KW-1133">Transmembrane helix</keyword>
<organism evidence="2 3">
    <name type="scientific">Mediterraneibacter gnavus (strain ATCC 29149 / DSM 114966 / JCM 6515 / VPI C7-9)</name>
    <name type="common">Ruminococcus gnavus</name>
    <dbReference type="NCBI Taxonomy" id="411470"/>
    <lineage>
        <taxon>Bacteria</taxon>
        <taxon>Bacillati</taxon>
        <taxon>Bacillota</taxon>
        <taxon>Clostridia</taxon>
        <taxon>Lachnospirales</taxon>
        <taxon>Lachnospiraceae</taxon>
        <taxon>Mediterraneibacter</taxon>
    </lineage>
</organism>
<comment type="caution">
    <text evidence="2">The sequence shown here is derived from an EMBL/GenBank/DDBJ whole genome shotgun (WGS) entry which is preliminary data.</text>
</comment>
<keyword evidence="1" id="KW-0812">Transmembrane</keyword>
<reference evidence="2 3" key="2">
    <citation type="submission" date="2007-06" db="EMBL/GenBank/DDBJ databases">
        <title>Draft genome sequence of Ruminococcus gnavus (ATCC 29149).</title>
        <authorList>
            <person name="Sudarsanam P."/>
            <person name="Ley R."/>
            <person name="Guruge J."/>
            <person name="Turnbaugh P.J."/>
            <person name="Mahowald M."/>
            <person name="Liep D."/>
            <person name="Gordon J."/>
        </authorList>
    </citation>
    <scope>NUCLEOTIDE SEQUENCE [LARGE SCALE GENOMIC DNA]</scope>
    <source>
        <strain evidence="2 3">ATCC 29149</strain>
    </source>
</reference>
<feature type="transmembrane region" description="Helical" evidence="1">
    <location>
        <begin position="50"/>
        <end position="68"/>
    </location>
</feature>
<evidence type="ECO:0000256" key="1">
    <source>
        <dbReference type="SAM" id="Phobius"/>
    </source>
</evidence>
<keyword evidence="1" id="KW-0472">Membrane</keyword>
<gene>
    <name evidence="2" type="ORF">RUMGNA_01147</name>
</gene>
<proteinExistence type="predicted"/>
<feature type="transmembrane region" description="Helical" evidence="1">
    <location>
        <begin position="20"/>
        <end position="38"/>
    </location>
</feature>
<name>A7B0S1_MEDG7</name>
<protein>
    <submittedName>
        <fullName evidence="2">Uncharacterized protein</fullName>
    </submittedName>
</protein>
<evidence type="ECO:0000313" key="3">
    <source>
        <dbReference type="Proteomes" id="UP000004410"/>
    </source>
</evidence>
<dbReference type="AlphaFoldDB" id="A7B0S1"/>
<sequence length="224" mass="26574">MGIKEWFKMIKRIWTFKRIILAIIIFMCTIIVAISLQKSIMGTDKLQRDFGVALLFIVVLVCLLYFLYKLLIPKSFRCMTVVKKYLSFRELKDRINNESFSKVVIDEKKSGKIEIYYSSKWIYADEVYIPRKLVLDLIAERKSLYSSFEKLSIATKNGENIVFAIIDIEEAEKIIKSLQGIFEEFTLDFNNMRKIQNRILRKEIKQEFYKRVINKEDFLKESGL</sequence>
<dbReference type="Proteomes" id="UP000004410">
    <property type="component" value="Unassembled WGS sequence"/>
</dbReference>
<dbReference type="PaxDb" id="411470-RUMGNA_01147"/>
<reference evidence="2 3" key="1">
    <citation type="submission" date="2007-04" db="EMBL/GenBank/DDBJ databases">
        <authorList>
            <person name="Fulton L."/>
            <person name="Clifton S."/>
            <person name="Fulton B."/>
            <person name="Xu J."/>
            <person name="Minx P."/>
            <person name="Pepin K.H."/>
            <person name="Johnson M."/>
            <person name="Thiruvilangam P."/>
            <person name="Bhonagiri V."/>
            <person name="Nash W.E."/>
            <person name="Mardis E.R."/>
            <person name="Wilson R.K."/>
        </authorList>
    </citation>
    <scope>NUCLEOTIDE SEQUENCE [LARGE SCALE GENOMIC DNA]</scope>
    <source>
        <strain evidence="2 3">ATCC 29149</strain>
    </source>
</reference>